<accession>T1CC21</accession>
<evidence type="ECO:0000313" key="2">
    <source>
        <dbReference type="EMBL" id="EQD78903.1"/>
    </source>
</evidence>
<evidence type="ECO:0000259" key="1">
    <source>
        <dbReference type="Pfam" id="PF13338"/>
    </source>
</evidence>
<comment type="caution">
    <text evidence="2">The sequence shown here is derived from an EMBL/GenBank/DDBJ whole genome shotgun (WGS) entry which is preliminary data.</text>
</comment>
<reference evidence="2" key="1">
    <citation type="submission" date="2013-08" db="EMBL/GenBank/DDBJ databases">
        <authorList>
            <person name="Mendez C."/>
            <person name="Richter M."/>
            <person name="Ferrer M."/>
            <person name="Sanchez J."/>
        </authorList>
    </citation>
    <scope>NUCLEOTIDE SEQUENCE</scope>
</reference>
<protein>
    <recommendedName>
        <fullName evidence="1">AbiEi antitoxin N-terminal domain-containing protein</fullName>
    </recommendedName>
</protein>
<name>T1CC21_9ZZZZ</name>
<gene>
    <name evidence="2" type="ORF">B1A_02017</name>
</gene>
<dbReference type="EMBL" id="AUZX01001512">
    <property type="protein sequence ID" value="EQD78903.1"/>
    <property type="molecule type" value="Genomic_DNA"/>
</dbReference>
<dbReference type="InterPro" id="IPR025159">
    <property type="entry name" value="AbiEi_N"/>
</dbReference>
<dbReference type="AlphaFoldDB" id="T1CC21"/>
<feature type="non-terminal residue" evidence="2">
    <location>
        <position position="154"/>
    </location>
</feature>
<organism evidence="2">
    <name type="scientific">mine drainage metagenome</name>
    <dbReference type="NCBI Taxonomy" id="410659"/>
    <lineage>
        <taxon>unclassified sequences</taxon>
        <taxon>metagenomes</taxon>
        <taxon>ecological metagenomes</taxon>
    </lineage>
</organism>
<dbReference type="Pfam" id="PF13338">
    <property type="entry name" value="AbiEi_4"/>
    <property type="match status" value="1"/>
</dbReference>
<reference evidence="2" key="2">
    <citation type="journal article" date="2014" name="ISME J.">
        <title>Microbial stratification in low pH oxic and suboxic macroscopic growths along an acid mine drainage.</title>
        <authorList>
            <person name="Mendez-Garcia C."/>
            <person name="Mesa V."/>
            <person name="Sprenger R.R."/>
            <person name="Richter M."/>
            <person name="Diez M.S."/>
            <person name="Solano J."/>
            <person name="Bargiela R."/>
            <person name="Golyshina O.V."/>
            <person name="Manteca A."/>
            <person name="Ramos J.L."/>
            <person name="Gallego J.R."/>
            <person name="Llorente I."/>
            <person name="Martins Dos Santos V.A."/>
            <person name="Jensen O.N."/>
            <person name="Pelaez A.I."/>
            <person name="Sanchez J."/>
            <person name="Ferrer M."/>
        </authorList>
    </citation>
    <scope>NUCLEOTIDE SEQUENCE</scope>
</reference>
<proteinExistence type="predicted"/>
<feature type="domain" description="AbiEi antitoxin N-terminal" evidence="1">
    <location>
        <begin position="30"/>
        <end position="68"/>
    </location>
</feature>
<sequence length="154" mass="17389">MTRWDIFIKETEGGIVATYRQRAWDIAKEAYGYVTTKDATRAGIPAIELVKLAARGRLRHVARGIYRFDEFPATKFDQFFEAVLRVGDDAFLVGDAVLSLHDLALVNPRRIRVATRRRRRGKLPTWINVEQSDVPDADVTSFEGIPATTVARAI</sequence>